<sequence length="82" mass="8945">MDIRNVLKKLVEGYNLTESETYEFVIALKDGRLTDAQICAFLLGLTMKGPTVEEVVGIVKGMKDVCNTIKPKVIDTCGPVVA</sequence>
<dbReference type="InterPro" id="IPR005940">
    <property type="entry name" value="Anthranilate_Pribosyl_Tfrase"/>
</dbReference>
<keyword evidence="1" id="KW-0328">Glycosyltransferase</keyword>
<evidence type="ECO:0000313" key="5">
    <source>
        <dbReference type="EMBL" id="HGU59483.1"/>
    </source>
</evidence>
<gene>
    <name evidence="6" type="ORF">ENL48_02800</name>
    <name evidence="5" type="ORF">ENT89_04815</name>
    <name evidence="4" type="ORF">ENX77_07135</name>
</gene>
<dbReference type="PANTHER" id="PTHR43285:SF2">
    <property type="entry name" value="ANTHRANILATE PHOSPHORIBOSYLTRANSFERASE"/>
    <property type="match status" value="1"/>
</dbReference>
<protein>
    <recommendedName>
        <fullName evidence="3">Glycosyl transferase family 3 N-terminal domain-containing protein</fullName>
    </recommendedName>
</protein>
<accession>A0A7C3UJ90</accession>
<proteinExistence type="predicted"/>
<dbReference type="EMBL" id="DRUC01000045">
    <property type="protein sequence ID" value="HHF48136.1"/>
    <property type="molecule type" value="Genomic_DNA"/>
</dbReference>
<comment type="caution">
    <text evidence="4">The sequence shown here is derived from an EMBL/GenBank/DDBJ whole genome shotgun (WGS) entry which is preliminary data.</text>
</comment>
<evidence type="ECO:0000256" key="1">
    <source>
        <dbReference type="ARBA" id="ARBA00022676"/>
    </source>
</evidence>
<evidence type="ECO:0000313" key="6">
    <source>
        <dbReference type="EMBL" id="HHF48136.1"/>
    </source>
</evidence>
<reference evidence="4" key="1">
    <citation type="journal article" date="2020" name="mSystems">
        <title>Genome- and Community-Level Interaction Insights into Carbon Utilization and Element Cycling Functions of Hydrothermarchaeota in Hydrothermal Sediment.</title>
        <authorList>
            <person name="Zhou Z."/>
            <person name="Liu Y."/>
            <person name="Xu W."/>
            <person name="Pan J."/>
            <person name="Luo Z.H."/>
            <person name="Li M."/>
        </authorList>
    </citation>
    <scope>NUCLEOTIDE SEQUENCE [LARGE SCALE GENOMIC DNA]</scope>
    <source>
        <strain evidence="6">SpSt-10</strain>
        <strain evidence="5">SpSt-62</strain>
        <strain evidence="4">SpSt-97</strain>
    </source>
</reference>
<dbReference type="Pfam" id="PF02885">
    <property type="entry name" value="Glycos_trans_3N"/>
    <property type="match status" value="1"/>
</dbReference>
<evidence type="ECO:0000259" key="3">
    <source>
        <dbReference type="Pfam" id="PF02885"/>
    </source>
</evidence>
<dbReference type="GO" id="GO:0004048">
    <property type="term" value="F:anthranilate phosphoribosyltransferase activity"/>
    <property type="evidence" value="ECO:0007669"/>
    <property type="project" value="InterPro"/>
</dbReference>
<dbReference type="EMBL" id="DTAK01000037">
    <property type="protein sequence ID" value="HGU59483.1"/>
    <property type="molecule type" value="Genomic_DNA"/>
</dbReference>
<dbReference type="Gene3D" id="1.20.970.10">
    <property type="entry name" value="Transferase, Pyrimidine Nucleoside Phosphorylase, Chain C"/>
    <property type="match status" value="1"/>
</dbReference>
<dbReference type="GO" id="GO:0000162">
    <property type="term" value="P:L-tryptophan biosynthetic process"/>
    <property type="evidence" value="ECO:0007669"/>
    <property type="project" value="InterPro"/>
</dbReference>
<evidence type="ECO:0000256" key="2">
    <source>
        <dbReference type="ARBA" id="ARBA00022679"/>
    </source>
</evidence>
<dbReference type="InterPro" id="IPR036320">
    <property type="entry name" value="Glycosyl_Trfase_fam3_N_dom_sf"/>
</dbReference>
<feature type="domain" description="Glycosyl transferase family 3 N-terminal" evidence="3">
    <location>
        <begin position="5"/>
        <end position="64"/>
    </location>
</feature>
<keyword evidence="2" id="KW-0808">Transferase</keyword>
<dbReference type="GO" id="GO:0005829">
    <property type="term" value="C:cytosol"/>
    <property type="evidence" value="ECO:0007669"/>
    <property type="project" value="TreeGrafter"/>
</dbReference>
<evidence type="ECO:0000313" key="4">
    <source>
        <dbReference type="EMBL" id="HGE66867.1"/>
    </source>
</evidence>
<dbReference type="PANTHER" id="PTHR43285">
    <property type="entry name" value="ANTHRANILATE PHOSPHORIBOSYLTRANSFERASE"/>
    <property type="match status" value="1"/>
</dbReference>
<dbReference type="EMBL" id="DTPI01000033">
    <property type="protein sequence ID" value="HGE66867.1"/>
    <property type="molecule type" value="Genomic_DNA"/>
</dbReference>
<organism evidence="4">
    <name type="scientific">Geoglobus ahangari</name>
    <dbReference type="NCBI Taxonomy" id="113653"/>
    <lineage>
        <taxon>Archaea</taxon>
        <taxon>Methanobacteriati</taxon>
        <taxon>Methanobacteriota</taxon>
        <taxon>Archaeoglobi</taxon>
        <taxon>Archaeoglobales</taxon>
        <taxon>Archaeoglobaceae</taxon>
        <taxon>Geoglobus</taxon>
    </lineage>
</organism>
<dbReference type="AlphaFoldDB" id="A0A7C3UJ90"/>
<dbReference type="SUPFAM" id="SSF47648">
    <property type="entry name" value="Nucleoside phosphorylase/phosphoribosyltransferase N-terminal domain"/>
    <property type="match status" value="1"/>
</dbReference>
<dbReference type="InterPro" id="IPR017459">
    <property type="entry name" value="Glycosyl_Trfase_fam3_N_dom"/>
</dbReference>
<name>A0A7C3UJ90_9EURY</name>